<reference evidence="2 3" key="1">
    <citation type="submission" date="2019-04" db="EMBL/GenBank/DDBJ databases">
        <title>Phreatobacter aquaticus sp. nov.</title>
        <authorList>
            <person name="Choi A."/>
        </authorList>
    </citation>
    <scope>NUCLEOTIDE SEQUENCE [LARGE SCALE GENOMIC DNA]</scope>
    <source>
        <strain evidence="2 3">KCTC 52518</strain>
    </source>
</reference>
<feature type="region of interest" description="Disordered" evidence="1">
    <location>
        <begin position="137"/>
        <end position="159"/>
    </location>
</feature>
<evidence type="ECO:0000313" key="3">
    <source>
        <dbReference type="Proteomes" id="UP000298781"/>
    </source>
</evidence>
<feature type="region of interest" description="Disordered" evidence="1">
    <location>
        <begin position="1"/>
        <end position="41"/>
    </location>
</feature>
<dbReference type="KEGG" id="pstg:E8M01_28970"/>
<name>A0A4D7B2E2_9HYPH</name>
<feature type="region of interest" description="Disordered" evidence="1">
    <location>
        <begin position="180"/>
        <end position="246"/>
    </location>
</feature>
<proteinExistence type="predicted"/>
<dbReference type="RefSeq" id="WP_136963332.1">
    <property type="nucleotide sequence ID" value="NZ_CP039690.1"/>
</dbReference>
<evidence type="ECO:0000256" key="1">
    <source>
        <dbReference type="SAM" id="MobiDB-lite"/>
    </source>
</evidence>
<dbReference type="Proteomes" id="UP000298781">
    <property type="component" value="Chromosome"/>
</dbReference>
<dbReference type="AlphaFoldDB" id="A0A4D7B2E2"/>
<organism evidence="2 3">
    <name type="scientific">Phreatobacter stygius</name>
    <dbReference type="NCBI Taxonomy" id="1940610"/>
    <lineage>
        <taxon>Bacteria</taxon>
        <taxon>Pseudomonadati</taxon>
        <taxon>Pseudomonadota</taxon>
        <taxon>Alphaproteobacteria</taxon>
        <taxon>Hyphomicrobiales</taxon>
        <taxon>Phreatobacteraceae</taxon>
        <taxon>Phreatobacter</taxon>
    </lineage>
</organism>
<keyword evidence="3" id="KW-1185">Reference proteome</keyword>
<evidence type="ECO:0000313" key="2">
    <source>
        <dbReference type="EMBL" id="QCI67909.1"/>
    </source>
</evidence>
<dbReference type="EMBL" id="CP039690">
    <property type="protein sequence ID" value="QCI67909.1"/>
    <property type="molecule type" value="Genomic_DNA"/>
</dbReference>
<accession>A0A4D7B2E2</accession>
<dbReference type="Pfam" id="PF11748">
    <property type="entry name" value="DUF3306"/>
    <property type="match status" value="1"/>
</dbReference>
<protein>
    <submittedName>
        <fullName evidence="2">DUF3306 domain-containing protein</fullName>
    </submittedName>
</protein>
<dbReference type="InterPro" id="IPR021735">
    <property type="entry name" value="DUF3306"/>
</dbReference>
<gene>
    <name evidence="2" type="ORF">E8M01_28970</name>
</gene>
<feature type="compositionally biased region" description="Basic residues" evidence="1">
    <location>
        <begin position="237"/>
        <end position="246"/>
    </location>
</feature>
<feature type="compositionally biased region" description="Polar residues" evidence="1">
    <location>
        <begin position="205"/>
        <end position="214"/>
    </location>
</feature>
<dbReference type="OrthoDB" id="8100830at2"/>
<sequence>MTGPGDDEGFLSRWSRRKRAPEPAVEAVTPGEPQTAPSAGEAAKALEDLIAELPAIQDLVAGQDLSAFMRPGVPLDLRNQALRRMWSIDPAIRDFVGEALDYAYDYNTPGAISGFGPLTAGADQVRAVLDGFDRVLAGTPGESGAPSESGAKTGQDPIASDNMSQAALAGTPAPQDLAAVQQLMAQDDLAALPESGGASGEPSAVSKTGENGQNHAPVVHAAMPEKSPENPETEPVRRRHGGALPG</sequence>